<gene>
    <name evidence="1" type="ORF">AVEN_152465_1</name>
</gene>
<protein>
    <submittedName>
        <fullName evidence="1">Uncharacterized protein</fullName>
    </submittedName>
</protein>
<dbReference type="AlphaFoldDB" id="A0A4Y2NXA7"/>
<evidence type="ECO:0000313" key="1">
    <source>
        <dbReference type="EMBL" id="GBN43921.1"/>
    </source>
</evidence>
<reference evidence="1 2" key="1">
    <citation type="journal article" date="2019" name="Sci. Rep.">
        <title>Orb-weaving spider Araneus ventricosus genome elucidates the spidroin gene catalogue.</title>
        <authorList>
            <person name="Kono N."/>
            <person name="Nakamura H."/>
            <person name="Ohtoshi R."/>
            <person name="Moran D.A.P."/>
            <person name="Shinohara A."/>
            <person name="Yoshida Y."/>
            <person name="Fujiwara M."/>
            <person name="Mori M."/>
            <person name="Tomita M."/>
            <person name="Arakawa K."/>
        </authorList>
    </citation>
    <scope>NUCLEOTIDE SEQUENCE [LARGE SCALE GENOMIC DNA]</scope>
</reference>
<accession>A0A4Y2NXA7</accession>
<keyword evidence="2" id="KW-1185">Reference proteome</keyword>
<name>A0A4Y2NXA7_ARAVE</name>
<dbReference type="EMBL" id="BGPR01010040">
    <property type="protein sequence ID" value="GBN43921.1"/>
    <property type="molecule type" value="Genomic_DNA"/>
</dbReference>
<proteinExistence type="predicted"/>
<evidence type="ECO:0000313" key="2">
    <source>
        <dbReference type="Proteomes" id="UP000499080"/>
    </source>
</evidence>
<organism evidence="1 2">
    <name type="scientific">Araneus ventricosus</name>
    <name type="common">Orbweaver spider</name>
    <name type="synonym">Epeira ventricosa</name>
    <dbReference type="NCBI Taxonomy" id="182803"/>
    <lineage>
        <taxon>Eukaryota</taxon>
        <taxon>Metazoa</taxon>
        <taxon>Ecdysozoa</taxon>
        <taxon>Arthropoda</taxon>
        <taxon>Chelicerata</taxon>
        <taxon>Arachnida</taxon>
        <taxon>Araneae</taxon>
        <taxon>Araneomorphae</taxon>
        <taxon>Entelegynae</taxon>
        <taxon>Araneoidea</taxon>
        <taxon>Araneidae</taxon>
        <taxon>Araneus</taxon>
    </lineage>
</organism>
<comment type="caution">
    <text evidence="1">The sequence shown here is derived from an EMBL/GenBank/DDBJ whole genome shotgun (WGS) entry which is preliminary data.</text>
</comment>
<dbReference type="Proteomes" id="UP000499080">
    <property type="component" value="Unassembled WGS sequence"/>
</dbReference>
<sequence>MCLNANHSFNINSWKRFPLPNQTPIRNNKEHRIFQQESPQKSKPSTFFANKVKKGQLVGSPENGCHRRDKNKKRRKFLCAGYRQGFSSTAEARSECN</sequence>